<evidence type="ECO:0000313" key="1">
    <source>
        <dbReference type="EMBL" id="NMC61582.1"/>
    </source>
</evidence>
<dbReference type="Proteomes" id="UP000524246">
    <property type="component" value="Unassembled WGS sequence"/>
</dbReference>
<dbReference type="AlphaFoldDB" id="A0A7X9FP15"/>
<proteinExistence type="predicted"/>
<protein>
    <submittedName>
        <fullName evidence="1">Uncharacterized protein</fullName>
    </submittedName>
</protein>
<organism evidence="1 2">
    <name type="scientific">SAR324 cluster bacterium</name>
    <dbReference type="NCBI Taxonomy" id="2024889"/>
    <lineage>
        <taxon>Bacteria</taxon>
        <taxon>Deltaproteobacteria</taxon>
        <taxon>SAR324 cluster</taxon>
    </lineage>
</organism>
<sequence length="331" mass="37112">MTHVNNKTRTGERLVANAFTGDDKAKSTRNKRIPTMRQSVVKTMNAIRGTDFKANELKSQKVSEGLAMFAVAHNRLAHLDSKTAKGFLNGVKKAWKSFRAEDLSHPLFRALDSQMKKLVEAKKVSAERAERILRYSLGHANISGKVEELSDGKSSIAMKWAVEKGSSYIDRLLNAIHGNRNARQSELDKVRAHVYGTNEVEKPLNDAIPAPVQKDEGSTGIELPSVKDVVTEANDMAWYPESKNTGKACFYVPEGYSDEVLGIEIYDQDWNLIERLNTASRDSDGRLCFYSQSKGSEFGNTIRLILRFVDGTILERGVNNPNNFEEWSYSF</sequence>
<gene>
    <name evidence="1" type="ORF">GYA55_00285</name>
</gene>
<name>A0A7X9FP15_9DELT</name>
<accession>A0A7X9FP15</accession>
<comment type="caution">
    <text evidence="1">The sequence shown here is derived from an EMBL/GenBank/DDBJ whole genome shotgun (WGS) entry which is preliminary data.</text>
</comment>
<dbReference type="EMBL" id="JAAZON010000011">
    <property type="protein sequence ID" value="NMC61582.1"/>
    <property type="molecule type" value="Genomic_DNA"/>
</dbReference>
<reference evidence="1 2" key="1">
    <citation type="journal article" date="2020" name="Biotechnol. Biofuels">
        <title>New insights from the biogas microbiome by comprehensive genome-resolved metagenomics of nearly 1600 species originating from multiple anaerobic digesters.</title>
        <authorList>
            <person name="Campanaro S."/>
            <person name="Treu L."/>
            <person name="Rodriguez-R L.M."/>
            <person name="Kovalovszki A."/>
            <person name="Ziels R.M."/>
            <person name="Maus I."/>
            <person name="Zhu X."/>
            <person name="Kougias P.G."/>
            <person name="Basile A."/>
            <person name="Luo G."/>
            <person name="Schluter A."/>
            <person name="Konstantinidis K.T."/>
            <person name="Angelidaki I."/>
        </authorList>
    </citation>
    <scope>NUCLEOTIDE SEQUENCE [LARGE SCALE GENOMIC DNA]</scope>
    <source>
        <strain evidence="1">AS27yjCOA_65</strain>
    </source>
</reference>
<evidence type="ECO:0000313" key="2">
    <source>
        <dbReference type="Proteomes" id="UP000524246"/>
    </source>
</evidence>